<evidence type="ECO:0000313" key="3">
    <source>
        <dbReference type="Proteomes" id="UP000092124"/>
    </source>
</evidence>
<feature type="compositionally biased region" description="Basic and acidic residues" evidence="1">
    <location>
        <begin position="201"/>
        <end position="210"/>
    </location>
</feature>
<feature type="region of interest" description="Disordered" evidence="1">
    <location>
        <begin position="103"/>
        <end position="123"/>
    </location>
</feature>
<feature type="compositionally biased region" description="Basic and acidic residues" evidence="1">
    <location>
        <begin position="224"/>
        <end position="236"/>
    </location>
</feature>
<accession>A0A1A6GF34</accession>
<proteinExistence type="predicted"/>
<dbReference type="Proteomes" id="UP000092124">
    <property type="component" value="Unassembled WGS sequence"/>
</dbReference>
<feature type="non-terminal residue" evidence="2">
    <location>
        <position position="236"/>
    </location>
</feature>
<reference evidence="2 3" key="1">
    <citation type="submission" date="2016-06" db="EMBL/GenBank/DDBJ databases">
        <title>The Draft Genome Sequence and Annotation of the Desert Woodrat Neotoma lepida.</title>
        <authorList>
            <person name="Campbell M."/>
            <person name="Oakeson K.F."/>
            <person name="Yandell M."/>
            <person name="Halpert J.R."/>
            <person name="Dearing D."/>
        </authorList>
    </citation>
    <scope>NUCLEOTIDE SEQUENCE [LARGE SCALE GENOMIC DNA]</scope>
    <source>
        <strain evidence="2">417</strain>
        <tissue evidence="2">Liver</tissue>
    </source>
</reference>
<name>A0A1A6GF34_NEOLE</name>
<feature type="non-terminal residue" evidence="2">
    <location>
        <position position="1"/>
    </location>
</feature>
<evidence type="ECO:0000256" key="1">
    <source>
        <dbReference type="SAM" id="MobiDB-lite"/>
    </source>
</evidence>
<dbReference type="AlphaFoldDB" id="A0A1A6GF34"/>
<comment type="caution">
    <text evidence="2">The sequence shown here is derived from an EMBL/GenBank/DDBJ whole genome shotgun (WGS) entry which is preliminary data.</text>
</comment>
<evidence type="ECO:0000313" key="2">
    <source>
        <dbReference type="EMBL" id="OBS64469.1"/>
    </source>
</evidence>
<keyword evidence="3" id="KW-1185">Reference proteome</keyword>
<feature type="compositionally biased region" description="Polar residues" evidence="1">
    <location>
        <begin position="48"/>
        <end position="61"/>
    </location>
</feature>
<protein>
    <submittedName>
        <fullName evidence="2">Uncharacterized protein</fullName>
    </submittedName>
</protein>
<dbReference type="OrthoDB" id="9909056at2759"/>
<sequence length="236" mass="26099">AHAPSLETSVNRKSRVSFPFTLNFITLNMLDDSKISQKDMSLLEKSSDGSSLNDPELSGNQEPHLEEAEGQHLGYPSNLMDIVCGAEQSNRNACSTHHEWLSSTMPTGEADTEPEYSAPAGRTPPVLWQEEVNRTGKLSEPQAALANLGPPLEDLHHLGQEHPGSEEGPEEEPSTSLVDWDPQTGKLCIPSFPSFGQDPVDYGHYERDQPSEDGLLSRFYENQAPDKPEDEKENYL</sequence>
<organism evidence="2 3">
    <name type="scientific">Neotoma lepida</name>
    <name type="common">Desert woodrat</name>
    <dbReference type="NCBI Taxonomy" id="56216"/>
    <lineage>
        <taxon>Eukaryota</taxon>
        <taxon>Metazoa</taxon>
        <taxon>Chordata</taxon>
        <taxon>Craniata</taxon>
        <taxon>Vertebrata</taxon>
        <taxon>Euteleostomi</taxon>
        <taxon>Mammalia</taxon>
        <taxon>Eutheria</taxon>
        <taxon>Euarchontoglires</taxon>
        <taxon>Glires</taxon>
        <taxon>Rodentia</taxon>
        <taxon>Myomorpha</taxon>
        <taxon>Muroidea</taxon>
        <taxon>Cricetidae</taxon>
        <taxon>Neotominae</taxon>
        <taxon>Neotoma</taxon>
    </lineage>
</organism>
<dbReference type="STRING" id="56216.A0A1A6GF34"/>
<gene>
    <name evidence="2" type="ORF">A6R68_06988</name>
</gene>
<feature type="region of interest" description="Disordered" evidence="1">
    <location>
        <begin position="42"/>
        <end position="62"/>
    </location>
</feature>
<feature type="compositionally biased region" description="Basic and acidic residues" evidence="1">
    <location>
        <begin position="153"/>
        <end position="165"/>
    </location>
</feature>
<dbReference type="EMBL" id="LZPO01097186">
    <property type="protein sequence ID" value="OBS64469.1"/>
    <property type="molecule type" value="Genomic_DNA"/>
</dbReference>
<feature type="region of interest" description="Disordered" evidence="1">
    <location>
        <begin position="149"/>
        <end position="236"/>
    </location>
</feature>